<dbReference type="Proteomes" id="UP000286482">
    <property type="component" value="Unassembled WGS sequence"/>
</dbReference>
<gene>
    <name evidence="3" type="ORF">DBZ36_15815</name>
</gene>
<dbReference type="AlphaFoldDB" id="A0A420E8X8"/>
<feature type="signal peptide" evidence="2">
    <location>
        <begin position="1"/>
        <end position="35"/>
    </location>
</feature>
<feature type="compositionally biased region" description="Low complexity" evidence="1">
    <location>
        <begin position="180"/>
        <end position="201"/>
    </location>
</feature>
<dbReference type="OrthoDB" id="5903948at2"/>
<name>A0A420E8X8_9ALTE</name>
<comment type="caution">
    <text evidence="3">The sequence shown here is derived from an EMBL/GenBank/DDBJ whole genome shotgun (WGS) entry which is preliminary data.</text>
</comment>
<evidence type="ECO:0000256" key="1">
    <source>
        <dbReference type="SAM" id="MobiDB-lite"/>
    </source>
</evidence>
<evidence type="ECO:0000313" key="4">
    <source>
        <dbReference type="Proteomes" id="UP000286482"/>
    </source>
</evidence>
<sequence>MKRSQNIDLGRMRKPSKAKFILRPAVLAVSAVMLAACSEPEDDAIVIYSVDDCSKQTSLDQQECETVYQNAQAEAERTGPKYNSQADCEAEFGPAQCRSNSSGMFSPLMAGFLMGRMMDIGRPSAVYQYNNPSSRYHNQIMTADGRNLGAAGQRSYKVPQSTYKAKPTVTKTVSRGGFGSSASAKSSWGSSKSSKSSGWGG</sequence>
<evidence type="ECO:0000313" key="3">
    <source>
        <dbReference type="EMBL" id="RKF15837.1"/>
    </source>
</evidence>
<proteinExistence type="predicted"/>
<dbReference type="Pfam" id="PF06693">
    <property type="entry name" value="DUF1190"/>
    <property type="match status" value="1"/>
</dbReference>
<protein>
    <submittedName>
        <fullName evidence="3">DUF1190 domain-containing protein</fullName>
    </submittedName>
</protein>
<dbReference type="InterPro" id="IPR009576">
    <property type="entry name" value="Biofilm_formation_YgiB"/>
</dbReference>
<organism evidence="3 4">
    <name type="scientific">Alginatibacterium sediminis</name>
    <dbReference type="NCBI Taxonomy" id="2164068"/>
    <lineage>
        <taxon>Bacteria</taxon>
        <taxon>Pseudomonadati</taxon>
        <taxon>Pseudomonadota</taxon>
        <taxon>Gammaproteobacteria</taxon>
        <taxon>Alteromonadales</taxon>
        <taxon>Alteromonadaceae</taxon>
        <taxon>Alginatibacterium</taxon>
    </lineage>
</organism>
<reference evidence="3 4" key="1">
    <citation type="submission" date="2018-09" db="EMBL/GenBank/DDBJ databases">
        <authorList>
            <person name="Wang Z."/>
        </authorList>
    </citation>
    <scope>NUCLEOTIDE SEQUENCE [LARGE SCALE GENOMIC DNA]</scope>
    <source>
        <strain evidence="3 4">ALS 81</strain>
    </source>
</reference>
<feature type="chain" id="PRO_5019313446" evidence="2">
    <location>
        <begin position="36"/>
        <end position="201"/>
    </location>
</feature>
<dbReference type="RefSeq" id="WP_120355923.1">
    <property type="nucleotide sequence ID" value="NZ_RAQO01000008.1"/>
</dbReference>
<accession>A0A420E8X8</accession>
<feature type="compositionally biased region" description="Polar residues" evidence="1">
    <location>
        <begin position="159"/>
        <end position="173"/>
    </location>
</feature>
<dbReference type="EMBL" id="RAQO01000008">
    <property type="protein sequence ID" value="RKF15837.1"/>
    <property type="molecule type" value="Genomic_DNA"/>
</dbReference>
<feature type="region of interest" description="Disordered" evidence="1">
    <location>
        <begin position="159"/>
        <end position="201"/>
    </location>
</feature>
<keyword evidence="4" id="KW-1185">Reference proteome</keyword>
<evidence type="ECO:0000256" key="2">
    <source>
        <dbReference type="SAM" id="SignalP"/>
    </source>
</evidence>
<keyword evidence="2" id="KW-0732">Signal</keyword>